<proteinExistence type="predicted"/>
<protein>
    <submittedName>
        <fullName evidence="1">Uncharacterized protein</fullName>
    </submittedName>
</protein>
<evidence type="ECO:0000313" key="1">
    <source>
        <dbReference type="EMBL" id="GFT06772.1"/>
    </source>
</evidence>
<comment type="caution">
    <text evidence="1">The sequence shown here is derived from an EMBL/GenBank/DDBJ whole genome shotgun (WGS) entry which is preliminary data.</text>
</comment>
<sequence>MKRSFPPTIACILENQQLFLPQRECVPATSPIFHCPDNGVLSRPNRQLGAFDTVKPICPWRVLDDQCLLWSGATCCSEGRGHWRMFRGGDDSSFFFSPHLFKRVRVNYF</sequence>
<dbReference type="Proteomes" id="UP000887013">
    <property type="component" value="Unassembled WGS sequence"/>
</dbReference>
<keyword evidence="2" id="KW-1185">Reference proteome</keyword>
<dbReference type="OrthoDB" id="10299957at2759"/>
<dbReference type="EMBL" id="BMAW01056641">
    <property type="protein sequence ID" value="GFT06772.1"/>
    <property type="molecule type" value="Genomic_DNA"/>
</dbReference>
<organism evidence="1 2">
    <name type="scientific">Nephila pilipes</name>
    <name type="common">Giant wood spider</name>
    <name type="synonym">Nephila maculata</name>
    <dbReference type="NCBI Taxonomy" id="299642"/>
    <lineage>
        <taxon>Eukaryota</taxon>
        <taxon>Metazoa</taxon>
        <taxon>Ecdysozoa</taxon>
        <taxon>Arthropoda</taxon>
        <taxon>Chelicerata</taxon>
        <taxon>Arachnida</taxon>
        <taxon>Araneae</taxon>
        <taxon>Araneomorphae</taxon>
        <taxon>Entelegynae</taxon>
        <taxon>Araneoidea</taxon>
        <taxon>Nephilidae</taxon>
        <taxon>Nephila</taxon>
    </lineage>
</organism>
<evidence type="ECO:0000313" key="2">
    <source>
        <dbReference type="Proteomes" id="UP000887013"/>
    </source>
</evidence>
<dbReference type="AlphaFoldDB" id="A0A8X6TGQ2"/>
<name>A0A8X6TGQ2_NEPPI</name>
<reference evidence="1" key="1">
    <citation type="submission" date="2020-08" db="EMBL/GenBank/DDBJ databases">
        <title>Multicomponent nature underlies the extraordinary mechanical properties of spider dragline silk.</title>
        <authorList>
            <person name="Kono N."/>
            <person name="Nakamura H."/>
            <person name="Mori M."/>
            <person name="Yoshida Y."/>
            <person name="Ohtoshi R."/>
            <person name="Malay A.D."/>
            <person name="Moran D.A.P."/>
            <person name="Tomita M."/>
            <person name="Numata K."/>
            <person name="Arakawa K."/>
        </authorList>
    </citation>
    <scope>NUCLEOTIDE SEQUENCE</scope>
</reference>
<gene>
    <name evidence="1" type="ORF">NPIL_355111</name>
</gene>
<accession>A0A8X6TGQ2</accession>